<comment type="caution">
    <text evidence="2">The sequence shown here is derived from an EMBL/GenBank/DDBJ whole genome shotgun (WGS) entry which is preliminary data.</text>
</comment>
<dbReference type="EMBL" id="BAAAGE010000002">
    <property type="protein sequence ID" value="GAA0719200.1"/>
    <property type="molecule type" value="Genomic_DNA"/>
</dbReference>
<dbReference type="RefSeq" id="WP_343912006.1">
    <property type="nucleotide sequence ID" value="NZ_BAAAGE010000002.1"/>
</dbReference>
<name>A0ABN1IQD0_9FLAO</name>
<organism evidence="2 3">
    <name type="scientific">Aquimarina litoralis</name>
    <dbReference type="NCBI Taxonomy" id="584605"/>
    <lineage>
        <taxon>Bacteria</taxon>
        <taxon>Pseudomonadati</taxon>
        <taxon>Bacteroidota</taxon>
        <taxon>Flavobacteriia</taxon>
        <taxon>Flavobacteriales</taxon>
        <taxon>Flavobacteriaceae</taxon>
        <taxon>Aquimarina</taxon>
    </lineage>
</organism>
<accession>A0ABN1IQD0</accession>
<sequence length="222" mass="24656">MKKTIQLLITLLIVSSSQIYSQDKNDSDYIEFNDRKNIVHGVYLGFSTNYGEIDGEETGSIGLKLAYVANRKFEVGFGMKGFYSQQNLPGISASNDEDLIGGYAGMHFEPILFSKSRVNLSFPLLVGFGGVGYIDGQLNDGEFNEDDYEWDAIFVAEPGVNVLFNISRFIQLEAGVKYRFSSKFNIHPSGIDRINGFSAGLGIKIGVFNLGKNRYKKKAPKN</sequence>
<protein>
    <recommendedName>
        <fullName evidence="4">Outer membrane protein beta-barrel domain-containing protein</fullName>
    </recommendedName>
</protein>
<evidence type="ECO:0000256" key="1">
    <source>
        <dbReference type="SAM" id="SignalP"/>
    </source>
</evidence>
<feature type="chain" id="PRO_5047002270" description="Outer membrane protein beta-barrel domain-containing protein" evidence="1">
    <location>
        <begin position="22"/>
        <end position="222"/>
    </location>
</feature>
<dbReference type="Proteomes" id="UP001501758">
    <property type="component" value="Unassembled WGS sequence"/>
</dbReference>
<evidence type="ECO:0000313" key="3">
    <source>
        <dbReference type="Proteomes" id="UP001501758"/>
    </source>
</evidence>
<keyword evidence="1" id="KW-0732">Signal</keyword>
<feature type="signal peptide" evidence="1">
    <location>
        <begin position="1"/>
        <end position="21"/>
    </location>
</feature>
<proteinExistence type="predicted"/>
<reference evidence="2 3" key="1">
    <citation type="journal article" date="2019" name="Int. J. Syst. Evol. Microbiol.">
        <title>The Global Catalogue of Microorganisms (GCM) 10K type strain sequencing project: providing services to taxonomists for standard genome sequencing and annotation.</title>
        <authorList>
            <consortium name="The Broad Institute Genomics Platform"/>
            <consortium name="The Broad Institute Genome Sequencing Center for Infectious Disease"/>
            <person name="Wu L."/>
            <person name="Ma J."/>
        </authorList>
    </citation>
    <scope>NUCLEOTIDE SEQUENCE [LARGE SCALE GENOMIC DNA]</scope>
    <source>
        <strain evidence="2 3">JCM 15974</strain>
    </source>
</reference>
<gene>
    <name evidence="2" type="ORF">GCM10009430_17980</name>
</gene>
<evidence type="ECO:0008006" key="4">
    <source>
        <dbReference type="Google" id="ProtNLM"/>
    </source>
</evidence>
<evidence type="ECO:0000313" key="2">
    <source>
        <dbReference type="EMBL" id="GAA0719200.1"/>
    </source>
</evidence>
<keyword evidence="3" id="KW-1185">Reference proteome</keyword>